<dbReference type="GO" id="GO:0022857">
    <property type="term" value="F:transmembrane transporter activity"/>
    <property type="evidence" value="ECO:0007669"/>
    <property type="project" value="InterPro"/>
</dbReference>
<evidence type="ECO:0000256" key="6">
    <source>
        <dbReference type="ARBA" id="ARBA00023136"/>
    </source>
</evidence>
<keyword evidence="5" id="KW-1133">Transmembrane helix</keyword>
<evidence type="ECO:0000313" key="8">
    <source>
        <dbReference type="EMBL" id="MBO8472741.1"/>
    </source>
</evidence>
<evidence type="ECO:0000256" key="1">
    <source>
        <dbReference type="ARBA" id="ARBA00004162"/>
    </source>
</evidence>
<keyword evidence="6" id="KW-0472">Membrane</keyword>
<evidence type="ECO:0000256" key="7">
    <source>
        <dbReference type="RuleBase" id="RU003879"/>
    </source>
</evidence>
<comment type="caution">
    <text evidence="8">The sequence shown here is derived from an EMBL/GenBank/DDBJ whole genome shotgun (WGS) entry which is preliminary data.</text>
</comment>
<dbReference type="Gene3D" id="3.30.420.270">
    <property type="match status" value="1"/>
</dbReference>
<keyword evidence="7" id="KW-0813">Transport</keyword>
<dbReference type="InterPro" id="IPR003400">
    <property type="entry name" value="ExbD"/>
</dbReference>
<comment type="similarity">
    <text evidence="2 7">Belongs to the ExbD/TolR family.</text>
</comment>
<dbReference type="GO" id="GO:0005886">
    <property type="term" value="C:plasma membrane"/>
    <property type="evidence" value="ECO:0007669"/>
    <property type="project" value="UniProtKB-SubCell"/>
</dbReference>
<reference evidence="8" key="1">
    <citation type="submission" date="2020-10" db="EMBL/GenBank/DDBJ databases">
        <authorList>
            <person name="Gilroy R."/>
        </authorList>
    </citation>
    <scope>NUCLEOTIDE SEQUENCE</scope>
    <source>
        <strain evidence="8">B1-8020</strain>
    </source>
</reference>
<evidence type="ECO:0000256" key="3">
    <source>
        <dbReference type="ARBA" id="ARBA00022475"/>
    </source>
</evidence>
<evidence type="ECO:0000256" key="2">
    <source>
        <dbReference type="ARBA" id="ARBA00005811"/>
    </source>
</evidence>
<evidence type="ECO:0000256" key="5">
    <source>
        <dbReference type="ARBA" id="ARBA00022989"/>
    </source>
</evidence>
<name>A0A9D9NG80_9BACT</name>
<protein>
    <submittedName>
        <fullName evidence="8">Biopolymer transporter ExbD</fullName>
    </submittedName>
</protein>
<keyword evidence="4 7" id="KW-0812">Transmembrane</keyword>
<evidence type="ECO:0000313" key="9">
    <source>
        <dbReference type="Proteomes" id="UP000823604"/>
    </source>
</evidence>
<reference evidence="8" key="2">
    <citation type="journal article" date="2021" name="PeerJ">
        <title>Extensive microbial diversity within the chicken gut microbiome revealed by metagenomics and culture.</title>
        <authorList>
            <person name="Gilroy R."/>
            <person name="Ravi A."/>
            <person name="Getino M."/>
            <person name="Pursley I."/>
            <person name="Horton D.L."/>
            <person name="Alikhan N.F."/>
            <person name="Baker D."/>
            <person name="Gharbi K."/>
            <person name="Hall N."/>
            <person name="Watson M."/>
            <person name="Adriaenssens E.M."/>
            <person name="Foster-Nyarko E."/>
            <person name="Jarju S."/>
            <person name="Secka A."/>
            <person name="Antonio M."/>
            <person name="Oren A."/>
            <person name="Chaudhuri R.R."/>
            <person name="La Ragione R."/>
            <person name="Hildebrand F."/>
            <person name="Pallen M.J."/>
        </authorList>
    </citation>
    <scope>NUCLEOTIDE SEQUENCE</scope>
    <source>
        <strain evidence="8">B1-8020</strain>
    </source>
</reference>
<accession>A0A9D9NG80</accession>
<comment type="subcellular location">
    <subcellularLocation>
        <location evidence="1">Cell membrane</location>
        <topology evidence="1">Single-pass membrane protein</topology>
    </subcellularLocation>
    <subcellularLocation>
        <location evidence="7">Cell membrane</location>
        <topology evidence="7">Single-pass type II membrane protein</topology>
    </subcellularLocation>
</comment>
<sequence>MAIKRRTQVEASFSMSSMTDIVFLLLIFFLVTSTLINPNALKLLLPKSTGQVAAKATASVSIKHYIDRGTFSYHINGDQEPVRFSEIEERLNEILNDEEDPTFSIYADETVPISEVVKIMNIAKRNHYKVILATSPE</sequence>
<evidence type="ECO:0000256" key="4">
    <source>
        <dbReference type="ARBA" id="ARBA00022692"/>
    </source>
</evidence>
<keyword evidence="7" id="KW-0653">Protein transport</keyword>
<proteinExistence type="inferred from homology"/>
<dbReference type="EMBL" id="JADIMA010000036">
    <property type="protein sequence ID" value="MBO8472741.1"/>
    <property type="molecule type" value="Genomic_DNA"/>
</dbReference>
<organism evidence="8 9">
    <name type="scientific">Candidatus Merdivivens pullicola</name>
    <dbReference type="NCBI Taxonomy" id="2840872"/>
    <lineage>
        <taxon>Bacteria</taxon>
        <taxon>Pseudomonadati</taxon>
        <taxon>Bacteroidota</taxon>
        <taxon>Bacteroidia</taxon>
        <taxon>Bacteroidales</taxon>
        <taxon>Muribaculaceae</taxon>
        <taxon>Muribaculaceae incertae sedis</taxon>
        <taxon>Candidatus Merdivivens</taxon>
    </lineage>
</organism>
<dbReference type="PANTHER" id="PTHR30558:SF7">
    <property type="entry name" value="TOL-PAL SYSTEM PROTEIN TOLR"/>
    <property type="match status" value="1"/>
</dbReference>
<dbReference type="Proteomes" id="UP000823604">
    <property type="component" value="Unassembled WGS sequence"/>
</dbReference>
<dbReference type="GO" id="GO:0015031">
    <property type="term" value="P:protein transport"/>
    <property type="evidence" value="ECO:0007669"/>
    <property type="project" value="UniProtKB-KW"/>
</dbReference>
<keyword evidence="3" id="KW-1003">Cell membrane</keyword>
<dbReference type="AlphaFoldDB" id="A0A9D9NG80"/>
<dbReference type="PANTHER" id="PTHR30558">
    <property type="entry name" value="EXBD MEMBRANE COMPONENT OF PMF-DRIVEN MACROMOLECULE IMPORT SYSTEM"/>
    <property type="match status" value="1"/>
</dbReference>
<gene>
    <name evidence="8" type="ORF">IAB81_03850</name>
</gene>
<dbReference type="Pfam" id="PF02472">
    <property type="entry name" value="ExbD"/>
    <property type="match status" value="1"/>
</dbReference>